<protein>
    <submittedName>
        <fullName evidence="1">Uncharacterized protein</fullName>
    </submittedName>
</protein>
<dbReference type="Proteomes" id="UP000232688">
    <property type="component" value="Unassembled WGS sequence"/>
</dbReference>
<name>A0A2N0R1L8_9GLOM</name>
<accession>A0A2N0R1L8</accession>
<dbReference type="VEuPathDB" id="FungiDB:RhiirA1_83977"/>
<reference evidence="1 2" key="1">
    <citation type="submission" date="2017-10" db="EMBL/GenBank/DDBJ databases">
        <title>Extensive intraspecific genome diversity in a model arbuscular mycorrhizal fungus.</title>
        <authorList>
            <person name="Chen E.C.H."/>
            <person name="Morin E."/>
            <person name="Baudet D."/>
            <person name="Noel J."/>
            <person name="Ndikumana S."/>
            <person name="Charron P."/>
            <person name="St-Onge C."/>
            <person name="Giorgi J."/>
            <person name="Grigoriev I.V."/>
            <person name="Roux C."/>
            <person name="Martin F.M."/>
            <person name="Corradi N."/>
        </authorList>
    </citation>
    <scope>NUCLEOTIDE SEQUENCE [LARGE SCALE GENOMIC DNA]</scope>
    <source>
        <strain evidence="1 2">A1</strain>
    </source>
</reference>
<proteinExistence type="predicted"/>
<reference evidence="1 2" key="2">
    <citation type="submission" date="2017-10" db="EMBL/GenBank/DDBJ databases">
        <title>Genome analyses suggest a sexual origin of heterokaryosis in a supposedly ancient asexual fungus.</title>
        <authorList>
            <person name="Corradi N."/>
            <person name="Sedzielewska K."/>
            <person name="Noel J."/>
            <person name="Charron P."/>
            <person name="Farinelli L."/>
            <person name="Marton T."/>
            <person name="Kruger M."/>
            <person name="Pelin A."/>
            <person name="Brachmann A."/>
            <person name="Corradi N."/>
        </authorList>
    </citation>
    <scope>NUCLEOTIDE SEQUENCE [LARGE SCALE GENOMIC DNA]</scope>
    <source>
        <strain evidence="1 2">A1</strain>
    </source>
</reference>
<dbReference type="AlphaFoldDB" id="A0A2N0R1L8"/>
<evidence type="ECO:0000313" key="1">
    <source>
        <dbReference type="EMBL" id="PKC57201.1"/>
    </source>
</evidence>
<sequence length="118" mass="13343">MIKTSVNSSTYSYQRHLQVYCNHRDPLKSFFGLDVPKKCQLYGLDGESSRFFRAVTTQESLEGLMAELNPVSTIPINLLSIEATNYYASILTCLLERIISRGKFEIRPQKVISGPNGH</sequence>
<dbReference type="EMBL" id="LLXH01001896">
    <property type="protein sequence ID" value="PKC57201.1"/>
    <property type="molecule type" value="Genomic_DNA"/>
</dbReference>
<comment type="caution">
    <text evidence="1">The sequence shown here is derived from an EMBL/GenBank/DDBJ whole genome shotgun (WGS) entry which is preliminary data.</text>
</comment>
<evidence type="ECO:0000313" key="2">
    <source>
        <dbReference type="Proteomes" id="UP000232688"/>
    </source>
</evidence>
<gene>
    <name evidence="1" type="ORF">RhiirA1_83977</name>
</gene>
<organism evidence="1 2">
    <name type="scientific">Rhizophagus irregularis</name>
    <dbReference type="NCBI Taxonomy" id="588596"/>
    <lineage>
        <taxon>Eukaryota</taxon>
        <taxon>Fungi</taxon>
        <taxon>Fungi incertae sedis</taxon>
        <taxon>Mucoromycota</taxon>
        <taxon>Glomeromycotina</taxon>
        <taxon>Glomeromycetes</taxon>
        <taxon>Glomerales</taxon>
        <taxon>Glomeraceae</taxon>
        <taxon>Rhizophagus</taxon>
    </lineage>
</organism>